<dbReference type="GO" id="GO:0005886">
    <property type="term" value="C:plasma membrane"/>
    <property type="evidence" value="ECO:0007669"/>
    <property type="project" value="TreeGrafter"/>
</dbReference>
<organism evidence="7 8">
    <name type="scientific">Phototrophicus methaneseepsis</name>
    <dbReference type="NCBI Taxonomy" id="2710758"/>
    <lineage>
        <taxon>Bacteria</taxon>
        <taxon>Bacillati</taxon>
        <taxon>Chloroflexota</taxon>
        <taxon>Candidatus Thermofontia</taxon>
        <taxon>Phototrophicales</taxon>
        <taxon>Phototrophicaceae</taxon>
        <taxon>Phototrophicus</taxon>
    </lineage>
</organism>
<dbReference type="PANTHER" id="PTHR43461:SF1">
    <property type="entry name" value="TRANSMEMBRANE PROTEIN 256"/>
    <property type="match status" value="1"/>
</dbReference>
<keyword evidence="8" id="KW-1185">Reference proteome</keyword>
<evidence type="ECO:0000256" key="6">
    <source>
        <dbReference type="SAM" id="Phobius"/>
    </source>
</evidence>
<dbReference type="KEGG" id="pmet:G4Y79_21415"/>
<evidence type="ECO:0000313" key="7">
    <source>
        <dbReference type="EMBL" id="QPC82217.1"/>
    </source>
</evidence>
<evidence type="ECO:0000256" key="3">
    <source>
        <dbReference type="ARBA" id="ARBA00022692"/>
    </source>
</evidence>
<name>A0A7S8E8D9_9CHLR</name>
<feature type="transmembrane region" description="Helical" evidence="6">
    <location>
        <begin position="101"/>
        <end position="121"/>
    </location>
</feature>
<dbReference type="RefSeq" id="WP_195170286.1">
    <property type="nucleotide sequence ID" value="NZ_CP062983.1"/>
</dbReference>
<comment type="subcellular location">
    <subcellularLocation>
        <location evidence="1">Membrane</location>
        <topology evidence="1">Multi-pass membrane protein</topology>
    </subcellularLocation>
</comment>
<evidence type="ECO:0000256" key="2">
    <source>
        <dbReference type="ARBA" id="ARBA00009694"/>
    </source>
</evidence>
<dbReference type="Proteomes" id="UP000594468">
    <property type="component" value="Chromosome"/>
</dbReference>
<accession>A0A7S8E8D9</accession>
<protein>
    <submittedName>
        <fullName evidence="7">DUF423 domain-containing protein</fullName>
    </submittedName>
</protein>
<reference evidence="7 8" key="1">
    <citation type="submission" date="2020-02" db="EMBL/GenBank/DDBJ databases">
        <authorList>
            <person name="Zheng R.K."/>
            <person name="Sun C.M."/>
        </authorList>
    </citation>
    <scope>NUCLEOTIDE SEQUENCE [LARGE SCALE GENOMIC DNA]</scope>
    <source>
        <strain evidence="8">rifampicinis</strain>
    </source>
</reference>
<keyword evidence="4 6" id="KW-1133">Transmembrane helix</keyword>
<dbReference type="PANTHER" id="PTHR43461">
    <property type="entry name" value="TRANSMEMBRANE PROTEIN 256"/>
    <property type="match status" value="1"/>
</dbReference>
<evidence type="ECO:0000256" key="5">
    <source>
        <dbReference type="ARBA" id="ARBA00023136"/>
    </source>
</evidence>
<feature type="transmembrane region" description="Helical" evidence="6">
    <location>
        <begin position="74"/>
        <end position="95"/>
    </location>
</feature>
<gene>
    <name evidence="7" type="ORF">G4Y79_21415</name>
</gene>
<comment type="similarity">
    <text evidence="2">Belongs to the UPF0382 family.</text>
</comment>
<sequence length="127" mass="13594">MTKQFIVWGSIVMALGVALGAFGAHGLEATLTANGREDTFLTASRYHLLHGLALFIVAWLGSRYSDRRITWAGYLILAGIILFSGSLYILAIFNVGVMGAVAPLGGAAFIIGWLLLAWVAWKEPAKG</sequence>
<evidence type="ECO:0000256" key="1">
    <source>
        <dbReference type="ARBA" id="ARBA00004141"/>
    </source>
</evidence>
<keyword evidence="3 6" id="KW-0812">Transmembrane</keyword>
<evidence type="ECO:0000313" key="8">
    <source>
        <dbReference type="Proteomes" id="UP000594468"/>
    </source>
</evidence>
<dbReference type="EMBL" id="CP062983">
    <property type="protein sequence ID" value="QPC82217.1"/>
    <property type="molecule type" value="Genomic_DNA"/>
</dbReference>
<dbReference type="InterPro" id="IPR006696">
    <property type="entry name" value="DUF423"/>
</dbReference>
<dbReference type="Pfam" id="PF04241">
    <property type="entry name" value="DUF423"/>
    <property type="match status" value="1"/>
</dbReference>
<keyword evidence="5 6" id="KW-0472">Membrane</keyword>
<dbReference type="AlphaFoldDB" id="A0A7S8E8D9"/>
<feature type="transmembrane region" description="Helical" evidence="6">
    <location>
        <begin position="44"/>
        <end position="62"/>
    </location>
</feature>
<evidence type="ECO:0000256" key="4">
    <source>
        <dbReference type="ARBA" id="ARBA00022989"/>
    </source>
</evidence>
<proteinExistence type="inferred from homology"/>